<dbReference type="GO" id="GO:0003677">
    <property type="term" value="F:DNA binding"/>
    <property type="evidence" value="ECO:0007669"/>
    <property type="project" value="InterPro"/>
</dbReference>
<evidence type="ECO:0000256" key="3">
    <source>
        <dbReference type="ARBA" id="ARBA00022475"/>
    </source>
</evidence>
<evidence type="ECO:0000256" key="13">
    <source>
        <dbReference type="ARBA" id="ARBA00023286"/>
    </source>
</evidence>
<dbReference type="Gene3D" id="1.10.287.70">
    <property type="match status" value="1"/>
</dbReference>
<dbReference type="InterPro" id="IPR019594">
    <property type="entry name" value="Glu/Gly-bd"/>
</dbReference>
<dbReference type="GO" id="GO:0015276">
    <property type="term" value="F:ligand-gated monoatomic ion channel activity"/>
    <property type="evidence" value="ECO:0007669"/>
    <property type="project" value="InterPro"/>
</dbReference>
<feature type="binding site" evidence="16">
    <location>
        <position position="706"/>
    </location>
    <ligand>
        <name>L-glutamate</name>
        <dbReference type="ChEBI" id="CHEBI:29985"/>
    </ligand>
</feature>
<evidence type="ECO:0000256" key="19">
    <source>
        <dbReference type="SAM" id="MobiDB-lite"/>
    </source>
</evidence>
<feature type="transmembrane region" description="Helical" evidence="20">
    <location>
        <begin position="547"/>
        <end position="569"/>
    </location>
</feature>
<dbReference type="GO" id="GO:0038023">
    <property type="term" value="F:signaling receptor activity"/>
    <property type="evidence" value="ECO:0007669"/>
    <property type="project" value="InterPro"/>
</dbReference>
<evidence type="ECO:0000259" key="21">
    <source>
        <dbReference type="PROSITE" id="PS50066"/>
    </source>
</evidence>
<comment type="subcellular location">
    <subcellularLocation>
        <location evidence="1">Cell membrane</location>
        <topology evidence="1">Multi-pass membrane protein</topology>
    </subcellularLocation>
    <subcellularLocation>
        <location evidence="15">Postsynaptic cell membrane</location>
    </subcellularLocation>
</comment>
<evidence type="ECO:0000256" key="5">
    <source>
        <dbReference type="ARBA" id="ARBA00022989"/>
    </source>
</evidence>
<evidence type="ECO:0000256" key="7">
    <source>
        <dbReference type="ARBA" id="ARBA00023054"/>
    </source>
</evidence>
<keyword evidence="8" id="KW-0406">Ion transport</keyword>
<dbReference type="EMBL" id="UYJE01002409">
    <property type="protein sequence ID" value="VDI10535.1"/>
    <property type="molecule type" value="Genomic_DNA"/>
</dbReference>
<dbReference type="InterPro" id="IPR001828">
    <property type="entry name" value="ANF_lig-bd_rcpt"/>
</dbReference>
<evidence type="ECO:0000256" key="1">
    <source>
        <dbReference type="ARBA" id="ARBA00004651"/>
    </source>
</evidence>
<dbReference type="InterPro" id="IPR015683">
    <property type="entry name" value="Ionotropic_Glu_rcpt"/>
</dbReference>
<evidence type="ECO:0000256" key="8">
    <source>
        <dbReference type="ARBA" id="ARBA00023065"/>
    </source>
</evidence>
<dbReference type="SUPFAM" id="SSF53822">
    <property type="entry name" value="Periplasmic binding protein-like I"/>
    <property type="match status" value="1"/>
</dbReference>
<evidence type="ECO:0000256" key="16">
    <source>
        <dbReference type="PIRSR" id="PIRSR601508-1"/>
    </source>
</evidence>
<evidence type="ECO:0000256" key="20">
    <source>
        <dbReference type="SAM" id="Phobius"/>
    </source>
</evidence>
<keyword evidence="2" id="KW-0813">Transport</keyword>
<keyword evidence="18" id="KW-1015">Disulfide bond</keyword>
<dbReference type="SMART" id="SM00079">
    <property type="entry name" value="PBPe"/>
    <property type="match status" value="1"/>
</dbReference>
<keyword evidence="5 20" id="KW-1133">Transmembrane helix</keyword>
<evidence type="ECO:0000256" key="11">
    <source>
        <dbReference type="ARBA" id="ARBA00023180"/>
    </source>
</evidence>
<proteinExistence type="predicted"/>
<dbReference type="InterPro" id="IPR001320">
    <property type="entry name" value="Iontro_rcpt_C"/>
</dbReference>
<keyword evidence="7" id="KW-0175">Coiled coil</keyword>
<feature type="compositionally biased region" description="Basic and acidic residues" evidence="19">
    <location>
        <begin position="1033"/>
        <end position="1046"/>
    </location>
</feature>
<dbReference type="InterPro" id="IPR001508">
    <property type="entry name" value="Iono_Glu_rcpt_met"/>
</dbReference>
<dbReference type="OrthoDB" id="5984008at2759"/>
<feature type="domain" description="MADS-box" evidence="21">
    <location>
        <begin position="880"/>
        <end position="940"/>
    </location>
</feature>
<feature type="transmembrane region" description="Helical" evidence="20">
    <location>
        <begin position="618"/>
        <end position="639"/>
    </location>
</feature>
<evidence type="ECO:0000256" key="18">
    <source>
        <dbReference type="PIRSR" id="PIRSR601508-3"/>
    </source>
</evidence>
<keyword evidence="4 20" id="KW-0812">Transmembrane</keyword>
<feature type="region of interest" description="Disordered" evidence="19">
    <location>
        <begin position="1030"/>
        <end position="1089"/>
    </location>
</feature>
<dbReference type="SUPFAM" id="SSF53850">
    <property type="entry name" value="Periplasmic binding protein-like II"/>
    <property type="match status" value="1"/>
</dbReference>
<dbReference type="InterPro" id="IPR028082">
    <property type="entry name" value="Peripla_BP_I"/>
</dbReference>
<dbReference type="PROSITE" id="PS50066">
    <property type="entry name" value="MADS_BOX_2"/>
    <property type="match status" value="1"/>
</dbReference>
<dbReference type="GO" id="GO:0046983">
    <property type="term" value="F:protein dimerization activity"/>
    <property type="evidence" value="ECO:0007669"/>
    <property type="project" value="InterPro"/>
</dbReference>
<keyword evidence="11" id="KW-0325">Glycoprotein</keyword>
<feature type="site" description="Crucial to convey clamshell closure to channel opening" evidence="17">
    <location>
        <position position="648"/>
    </location>
</feature>
<feature type="transmembrane region" description="Helical" evidence="20">
    <location>
        <begin position="581"/>
        <end position="598"/>
    </location>
</feature>
<dbReference type="PANTHER" id="PTHR18966">
    <property type="entry name" value="IONOTROPIC GLUTAMATE RECEPTOR"/>
    <property type="match status" value="1"/>
</dbReference>
<dbReference type="Pfam" id="PF10613">
    <property type="entry name" value="Lig_chan-Glu_bd"/>
    <property type="match status" value="1"/>
</dbReference>
<evidence type="ECO:0000256" key="10">
    <source>
        <dbReference type="ARBA" id="ARBA00023170"/>
    </source>
</evidence>
<reference evidence="22" key="1">
    <citation type="submission" date="2018-11" db="EMBL/GenBank/DDBJ databases">
        <authorList>
            <person name="Alioto T."/>
            <person name="Alioto T."/>
        </authorList>
    </citation>
    <scope>NUCLEOTIDE SEQUENCE</scope>
</reference>
<keyword evidence="13" id="KW-1071">Ligand-gated ion channel</keyword>
<accession>A0A8B6CV32</accession>
<keyword evidence="14" id="KW-0407">Ion channel</keyword>
<feature type="binding site" evidence="16">
    <location>
        <position position="503"/>
    </location>
    <ligand>
        <name>L-glutamate</name>
        <dbReference type="ChEBI" id="CHEBI:29985"/>
    </ligand>
</feature>
<gene>
    <name evidence="22" type="ORF">MGAL_10B039344</name>
</gene>
<evidence type="ECO:0000256" key="17">
    <source>
        <dbReference type="PIRSR" id="PIRSR601508-2"/>
    </source>
</evidence>
<keyword evidence="12" id="KW-0628">Postsynaptic cell membrane</keyword>
<evidence type="ECO:0000256" key="14">
    <source>
        <dbReference type="ARBA" id="ARBA00023303"/>
    </source>
</evidence>
<dbReference type="GO" id="GO:0043226">
    <property type="term" value="C:organelle"/>
    <property type="evidence" value="ECO:0007669"/>
    <property type="project" value="UniProtKB-ARBA"/>
</dbReference>
<feature type="compositionally biased region" description="Basic and acidic residues" evidence="19">
    <location>
        <begin position="1057"/>
        <end position="1068"/>
    </location>
</feature>
<evidence type="ECO:0000256" key="2">
    <source>
        <dbReference type="ARBA" id="ARBA00022448"/>
    </source>
</evidence>
<evidence type="ECO:0000256" key="9">
    <source>
        <dbReference type="ARBA" id="ARBA00023136"/>
    </source>
</evidence>
<comment type="caution">
    <text evidence="22">The sequence shown here is derived from an EMBL/GenBank/DDBJ whole genome shotgun (WGS) entry which is preliminary data.</text>
</comment>
<keyword evidence="6" id="KW-0770">Synapse</keyword>
<organism evidence="22 23">
    <name type="scientific">Mytilus galloprovincialis</name>
    <name type="common">Mediterranean mussel</name>
    <dbReference type="NCBI Taxonomy" id="29158"/>
    <lineage>
        <taxon>Eukaryota</taxon>
        <taxon>Metazoa</taxon>
        <taxon>Spiralia</taxon>
        <taxon>Lophotrochozoa</taxon>
        <taxon>Mollusca</taxon>
        <taxon>Bivalvia</taxon>
        <taxon>Autobranchia</taxon>
        <taxon>Pteriomorphia</taxon>
        <taxon>Mytilida</taxon>
        <taxon>Mytiloidea</taxon>
        <taxon>Mytilidae</taxon>
        <taxon>Mytilinae</taxon>
        <taxon>Mytilus</taxon>
    </lineage>
</organism>
<dbReference type="PRINTS" id="PR00177">
    <property type="entry name" value="NMDARECEPTOR"/>
</dbReference>
<dbReference type="Proteomes" id="UP000596742">
    <property type="component" value="Unassembled WGS sequence"/>
</dbReference>
<dbReference type="GO" id="GO:0045211">
    <property type="term" value="C:postsynaptic membrane"/>
    <property type="evidence" value="ECO:0007669"/>
    <property type="project" value="UniProtKB-SubCell"/>
</dbReference>
<evidence type="ECO:0000313" key="23">
    <source>
        <dbReference type="Proteomes" id="UP000596742"/>
    </source>
</evidence>
<dbReference type="Gene3D" id="3.40.190.10">
    <property type="entry name" value="Periplasmic binding protein-like II"/>
    <property type="match status" value="1"/>
</dbReference>
<evidence type="ECO:0000256" key="12">
    <source>
        <dbReference type="ARBA" id="ARBA00023257"/>
    </source>
</evidence>
<dbReference type="InterPro" id="IPR002100">
    <property type="entry name" value="TF_MADSbox"/>
</dbReference>
<dbReference type="Pfam" id="PF00060">
    <property type="entry name" value="Lig_chan"/>
    <property type="match status" value="1"/>
</dbReference>
<sequence length="1191" mass="134815">MSNLTLVVSYIVISVTIVISYGKQIQLSLICDESLYNLCAKQVRTYEKTYQRSNSIDNVVFPIKIKNGTSDLLINYQQFNVNDDFWNIFVVFGDDVTTNAAAVVATTYHIPVFLYTTSQWHNNIYPTKVVALNGNRWNLGQATAAVVESHYLPKTCFIIDYRHLNDQFLEGFISKTGNYEFNNTQIIIFRDEEDISTLSLKLTQIREHGYRLIIAHIKNTDIKTLFQLCRQQGYFEPGYAWILSDMSMPASDIEEKFYPSGLLALQSQEIDGLESLIEKSLISISDFVEEINSLGDTTSIYNNSVFCDQVISYVTSKRHNDSSNKGLSFDEEGRRTNYSYVVRNKEVKNNITHWKDVGHVGSDTFTLNTIYWPGHTIFGPVKNISPRHRVVTRPAEPFVFIHGPVDGVDSCFTSKPCCLVSQTEPIAKGAFIDNCFTNSSDSIYCCSGIAIELLDVLSKDLKFDYAIYFENDTNYGNLINNSMNGMVGDILSGVADMIVGAFSITSARSKLISFTEPFHFSGYSLVMKKEITNPSIVAFLKPFDDNVWLLVILSAIGTGIATSLLEWNSPFGLNPWARKRAKNYTLGSGLTMVFSLWFGHTVSTKPPKGWPSKVLQNVWAAMAIFIVASYTANLAAYLAGIVNETQDIIGIQDNQLESKKIAMIETSAAADFLSKVDSKLTKPVFVSGLDEGLQGLRKGIYDVYVDDTQILVYKLAEIDSKCTIKFSGSEFGENFYAFGLPSTSIWLEEKLSSLILDYVENGYLVTITKKFVSVRDCKEQMSTESVNPYDLQQTGGLFIMLVCGLALSVLLLVGEHAAFKYLVPYLRKQATDSRWKSRRTLEFFNQRLYRTVMSETLVSPQQTAREMMNIMKDRQFTRMFQKNELQQKAVQRAPRKGLKFMNLTDILLRSASEDRSLCNGDSAIFSTSSSGKLYNISEEEEINNGKMTFPIESQEFDDVFFNDSTEESSSEDIQEKNNVFTIHHNNSDTNLDKHLQVNHLWDHKLHSISSEYVSATAELDVIKKKRLQLSHSDSSHLARRNHESDKKRNRKFSTFMKTEKVTLERENEPSSLPVAAPQPNKPTSSSKSKCYYSSSVKLKDNRVKSTIRRHALAQFKRHSTTVFDECAVEALSKEDLLVLWKRSEIELQTKLNKLQSQNNHLKCLLAIVESDDSEEPTRTLSKKKKLLCTKL</sequence>
<keyword evidence="23" id="KW-1185">Reference proteome</keyword>
<evidence type="ECO:0000256" key="6">
    <source>
        <dbReference type="ARBA" id="ARBA00023018"/>
    </source>
</evidence>
<keyword evidence="3" id="KW-1003">Cell membrane</keyword>
<evidence type="ECO:0000256" key="15">
    <source>
        <dbReference type="ARBA" id="ARBA00034100"/>
    </source>
</evidence>
<keyword evidence="10" id="KW-0675">Receptor</keyword>
<name>A0A8B6CV32_MYTGA</name>
<evidence type="ECO:0000256" key="4">
    <source>
        <dbReference type="ARBA" id="ARBA00022692"/>
    </source>
</evidence>
<dbReference type="SMART" id="SM00918">
    <property type="entry name" value="Lig_chan-Glu_bd"/>
    <property type="match status" value="1"/>
</dbReference>
<dbReference type="Pfam" id="PF01094">
    <property type="entry name" value="ANF_receptor"/>
    <property type="match status" value="1"/>
</dbReference>
<dbReference type="FunFam" id="3.40.190.10:FF:000078">
    <property type="entry name" value="glutamate receptor ionotropic, NMDA 3B"/>
    <property type="match status" value="1"/>
</dbReference>
<protein>
    <recommendedName>
        <fullName evidence="21">MADS-box domain-containing protein</fullName>
    </recommendedName>
</protein>
<dbReference type="Gene3D" id="3.40.50.2300">
    <property type="match status" value="1"/>
</dbReference>
<feature type="transmembrane region" description="Helical" evidence="20">
    <location>
        <begin position="797"/>
        <end position="819"/>
    </location>
</feature>
<dbReference type="AlphaFoldDB" id="A0A8B6CV32"/>
<evidence type="ECO:0000313" key="22">
    <source>
        <dbReference type="EMBL" id="VDI10535.1"/>
    </source>
</evidence>
<feature type="binding site" evidence="16">
    <location>
        <position position="508"/>
    </location>
    <ligand>
        <name>L-glutamate</name>
        <dbReference type="ChEBI" id="CHEBI:29985"/>
    </ligand>
</feature>
<keyword evidence="9 20" id="KW-0472">Membrane</keyword>
<feature type="disulfide bond" evidence="18">
    <location>
        <begin position="722"/>
        <end position="777"/>
    </location>
</feature>